<dbReference type="EMBL" id="DXGF01000151">
    <property type="protein sequence ID" value="HIW84396.1"/>
    <property type="molecule type" value="Genomic_DNA"/>
</dbReference>
<dbReference type="AlphaFoldDB" id="A0A9D1R9V9"/>
<protein>
    <submittedName>
        <fullName evidence="3">CoB--CoM heterodisulfide reductase iron-sulfur subunit B family protein</fullName>
    </submittedName>
</protein>
<accession>A0A9D1R9V9</accession>
<gene>
    <name evidence="3" type="ORF">H9873_08745</name>
</gene>
<evidence type="ECO:0000313" key="4">
    <source>
        <dbReference type="Proteomes" id="UP000824263"/>
    </source>
</evidence>
<dbReference type="Gene3D" id="1.20.1050.140">
    <property type="match status" value="1"/>
</dbReference>
<dbReference type="InterPro" id="IPR004017">
    <property type="entry name" value="Cys_rich_dom"/>
</dbReference>
<feature type="domain" description="Cysteine-rich" evidence="2">
    <location>
        <begin position="4"/>
        <end position="85"/>
    </location>
</feature>
<evidence type="ECO:0000313" key="3">
    <source>
        <dbReference type="EMBL" id="HIW84396.1"/>
    </source>
</evidence>
<name>A0A9D1R9V9_9FIRM</name>
<dbReference type="InterPro" id="IPR051278">
    <property type="entry name" value="HdrB/HdrD_reductase"/>
</dbReference>
<dbReference type="Pfam" id="PF02754">
    <property type="entry name" value="CCG"/>
    <property type="match status" value="2"/>
</dbReference>
<dbReference type="Proteomes" id="UP000824263">
    <property type="component" value="Unassembled WGS sequence"/>
</dbReference>
<feature type="domain" description="Cysteine-rich" evidence="2">
    <location>
        <begin position="150"/>
        <end position="237"/>
    </location>
</feature>
<comment type="caution">
    <text evidence="3">The sequence shown here is derived from an EMBL/GenBank/DDBJ whole genome shotgun (WGS) entry which is preliminary data.</text>
</comment>
<keyword evidence="1" id="KW-0560">Oxidoreductase</keyword>
<dbReference type="GO" id="GO:0016491">
    <property type="term" value="F:oxidoreductase activity"/>
    <property type="evidence" value="ECO:0007669"/>
    <property type="project" value="UniProtKB-KW"/>
</dbReference>
<sequence>MRYSYYPGCTLKNKAEALDSYARASAQALGFELEEIKEWQCCGGVYPLGTDEIATKLASVRALNDAKEKGQDLVTLCSACHHVIKRVNDDMRNVEEIRTKANNYMAGELAEPYQGETKVLHFLEVLRDEIGFDVLKEKVVHPLEGKKIGAYYGCLLLRPGKILAFDDPENPKIMEDFIRAIGAEPVIYPYRNECCGGYISLKEKDMAKEMCRKIGDSAEGFGADMLITACPLCMYNLNKNLEEDLPVYYFTELLAEALGVKDEVKKQ</sequence>
<reference evidence="3" key="1">
    <citation type="journal article" date="2021" name="PeerJ">
        <title>Extensive microbial diversity within the chicken gut microbiome revealed by metagenomics and culture.</title>
        <authorList>
            <person name="Gilroy R."/>
            <person name="Ravi A."/>
            <person name="Getino M."/>
            <person name="Pursley I."/>
            <person name="Horton D.L."/>
            <person name="Alikhan N.F."/>
            <person name="Baker D."/>
            <person name="Gharbi K."/>
            <person name="Hall N."/>
            <person name="Watson M."/>
            <person name="Adriaenssens E.M."/>
            <person name="Foster-Nyarko E."/>
            <person name="Jarju S."/>
            <person name="Secka A."/>
            <person name="Antonio M."/>
            <person name="Oren A."/>
            <person name="Chaudhuri R.R."/>
            <person name="La Ragione R."/>
            <person name="Hildebrand F."/>
            <person name="Pallen M.J."/>
        </authorList>
    </citation>
    <scope>NUCLEOTIDE SEQUENCE</scope>
    <source>
        <strain evidence="3">ChiSxjej1B13-11762</strain>
    </source>
</reference>
<dbReference type="PANTHER" id="PTHR42947">
    <property type="entry name" value="COB--COM HETERODISULFIDE REDUCTASE SUBUNIT B 1"/>
    <property type="match status" value="1"/>
</dbReference>
<dbReference type="PANTHER" id="PTHR42947:SF1">
    <property type="entry name" value="COB--COM HETERODISULFIDE REDUCTASE SUBUNIT B 1"/>
    <property type="match status" value="1"/>
</dbReference>
<evidence type="ECO:0000256" key="1">
    <source>
        <dbReference type="ARBA" id="ARBA00023002"/>
    </source>
</evidence>
<reference evidence="3" key="2">
    <citation type="submission" date="2021-04" db="EMBL/GenBank/DDBJ databases">
        <authorList>
            <person name="Gilroy R."/>
        </authorList>
    </citation>
    <scope>NUCLEOTIDE SEQUENCE</scope>
    <source>
        <strain evidence="3">ChiSxjej1B13-11762</strain>
    </source>
</reference>
<evidence type="ECO:0000259" key="2">
    <source>
        <dbReference type="Pfam" id="PF02754"/>
    </source>
</evidence>
<organism evidence="3 4">
    <name type="scientific">Candidatus Dorea gallistercoris</name>
    <dbReference type="NCBI Taxonomy" id="2838542"/>
    <lineage>
        <taxon>Bacteria</taxon>
        <taxon>Bacillati</taxon>
        <taxon>Bacillota</taxon>
        <taxon>Clostridia</taxon>
        <taxon>Lachnospirales</taxon>
        <taxon>Lachnospiraceae</taxon>
        <taxon>Dorea</taxon>
    </lineage>
</organism>
<proteinExistence type="predicted"/>